<sequence>MFSMVQFQNEVQVVDSFVGRGEWRPVSGQTCFEEQTPQLPTSRGQRREV</sequence>
<accession>A0A6G1Q6N8</accession>
<organism evidence="2 3">
    <name type="scientific">Channa argus</name>
    <name type="common">Northern snakehead</name>
    <name type="synonym">Ophicephalus argus</name>
    <dbReference type="NCBI Taxonomy" id="215402"/>
    <lineage>
        <taxon>Eukaryota</taxon>
        <taxon>Metazoa</taxon>
        <taxon>Chordata</taxon>
        <taxon>Craniata</taxon>
        <taxon>Vertebrata</taxon>
        <taxon>Euteleostomi</taxon>
        <taxon>Actinopterygii</taxon>
        <taxon>Neopterygii</taxon>
        <taxon>Teleostei</taxon>
        <taxon>Neoteleostei</taxon>
        <taxon>Acanthomorphata</taxon>
        <taxon>Anabantaria</taxon>
        <taxon>Anabantiformes</taxon>
        <taxon>Channoidei</taxon>
        <taxon>Channidae</taxon>
        <taxon>Channa</taxon>
    </lineage>
</organism>
<name>A0A6G1Q6N8_CHAAH</name>
<protein>
    <submittedName>
        <fullName evidence="2">Uncharacterized protein</fullName>
    </submittedName>
</protein>
<feature type="region of interest" description="Disordered" evidence="1">
    <location>
        <begin position="28"/>
        <end position="49"/>
    </location>
</feature>
<evidence type="ECO:0000313" key="3">
    <source>
        <dbReference type="Proteomes" id="UP000503349"/>
    </source>
</evidence>
<gene>
    <name evidence="2" type="ORF">EXN66_Car013981</name>
</gene>
<keyword evidence="3" id="KW-1185">Reference proteome</keyword>
<reference evidence="2 3" key="1">
    <citation type="submission" date="2019-02" db="EMBL/GenBank/DDBJ databases">
        <title>Opniocepnalus argus genome.</title>
        <authorList>
            <person name="Zhou C."/>
            <person name="Xiao S."/>
        </authorList>
    </citation>
    <scope>NUCLEOTIDE SEQUENCE [LARGE SCALE GENOMIC DNA]</scope>
    <source>
        <strain evidence="2">OARG1902GOOAL</strain>
        <tissue evidence="2">Muscle</tissue>
    </source>
</reference>
<dbReference type="Proteomes" id="UP000503349">
    <property type="component" value="Chromosome 13"/>
</dbReference>
<reference evidence="3" key="2">
    <citation type="submission" date="2019-02" db="EMBL/GenBank/DDBJ databases">
        <title>Opniocepnalus argus Var Kimnra genome.</title>
        <authorList>
            <person name="Zhou C."/>
            <person name="Xiao S."/>
        </authorList>
    </citation>
    <scope>NUCLEOTIDE SEQUENCE [LARGE SCALE GENOMIC DNA]</scope>
</reference>
<evidence type="ECO:0000313" key="2">
    <source>
        <dbReference type="EMBL" id="KAF3698300.1"/>
    </source>
</evidence>
<dbReference type="AlphaFoldDB" id="A0A6G1Q6N8"/>
<evidence type="ECO:0000256" key="1">
    <source>
        <dbReference type="SAM" id="MobiDB-lite"/>
    </source>
</evidence>
<proteinExistence type="predicted"/>
<dbReference type="EMBL" id="CM015724">
    <property type="protein sequence ID" value="KAF3698300.1"/>
    <property type="molecule type" value="Genomic_DNA"/>
</dbReference>
<feature type="compositionally biased region" description="Polar residues" evidence="1">
    <location>
        <begin position="28"/>
        <end position="43"/>
    </location>
</feature>